<keyword evidence="1" id="KW-0472">Membrane</keyword>
<reference evidence="3" key="1">
    <citation type="journal article" date="2019" name="Microbiology">
        <title>Complete Genome Sequence of an Uncultured Bacterium of the Candidate Phylum Bipolaricaulota.</title>
        <authorList>
            <person name="Kadnikov V.V."/>
            <person name="Mardanov A.V."/>
            <person name="Beletsky A.V."/>
            <person name="Frank Y.A."/>
            <person name="Karnachuk O.V."/>
            <person name="Ravin N.V."/>
        </authorList>
    </citation>
    <scope>NUCLEOTIDE SEQUENCE [LARGE SCALE GENOMIC DNA]</scope>
</reference>
<keyword evidence="3" id="KW-1185">Reference proteome</keyword>
<evidence type="ECO:0000256" key="1">
    <source>
        <dbReference type="SAM" id="Phobius"/>
    </source>
</evidence>
<evidence type="ECO:0000313" key="2">
    <source>
        <dbReference type="EMBL" id="QGT98954.1"/>
    </source>
</evidence>
<organism evidence="2 3">
    <name type="scientific">Candidatus Syntrophocurvum alkaliphilum</name>
    <dbReference type="NCBI Taxonomy" id="2293317"/>
    <lineage>
        <taxon>Bacteria</taxon>
        <taxon>Bacillati</taxon>
        <taxon>Bacillota</taxon>
        <taxon>Clostridia</taxon>
        <taxon>Eubacteriales</taxon>
        <taxon>Syntrophomonadaceae</taxon>
        <taxon>Candidatus Syntrophocurvum</taxon>
    </lineage>
</organism>
<sequence length="393" mass="42917">MKKILAISILITIFILVPSAIAYSFDDHESAQSVVSIHEALHSLDMSTLEEYKNQIDDEISPFFENKTVKDWIIGFVRGEWSFDFAEVCENILQGLFKEILANSSLLGKILLLSVLSALLVNLQNSFSSSIAKVSYLACFLALSAIALNSFQIVLNIGHQTIDNMVAFMMAMLPQMVILIAGLGNINTSLMVFPVLMSAATVFANLIKSVVFPLIIMSALLHIINQMSDTVKVARMAKFVSQLAQLSLGFFLTIFVGIVTLRAVYASVLDKVTLRTTKFVTDNAIPVVGKMFSDTIEVAAGYVILLKQAVSIYGVLIIFGIILFPLLKIAAIALIYKIAAAIVEPIGDSRTASVLEIMSTHLFLMLSAVASVGLMFLIMLAMLAGMTNHMMTR</sequence>
<gene>
    <name evidence="2" type="ORF">SYNTR_0361</name>
</gene>
<protein>
    <submittedName>
        <fullName evidence="2">Stage III sporulation protein AE</fullName>
    </submittedName>
</protein>
<dbReference type="OrthoDB" id="1706761at2"/>
<dbReference type="KEGG" id="salq:SYNTR_0361"/>
<feature type="transmembrane region" description="Helical" evidence="1">
    <location>
        <begin position="312"/>
        <end position="342"/>
    </location>
</feature>
<keyword evidence="1" id="KW-1133">Transmembrane helix</keyword>
<dbReference type="Proteomes" id="UP000426444">
    <property type="component" value="Chromosome"/>
</dbReference>
<feature type="transmembrane region" description="Helical" evidence="1">
    <location>
        <begin position="100"/>
        <end position="122"/>
    </location>
</feature>
<dbReference type="NCBIfam" id="TIGR02829">
    <property type="entry name" value="spore_III_AE"/>
    <property type="match status" value="1"/>
</dbReference>
<feature type="transmembrane region" description="Helical" evidence="1">
    <location>
        <begin position="195"/>
        <end position="224"/>
    </location>
</feature>
<dbReference type="AlphaFoldDB" id="A0A6I6DBY1"/>
<proteinExistence type="predicted"/>
<keyword evidence="1" id="KW-0812">Transmembrane</keyword>
<dbReference type="EMBL" id="CP046457">
    <property type="protein sequence ID" value="QGT98954.1"/>
    <property type="molecule type" value="Genomic_DNA"/>
</dbReference>
<name>A0A6I6DBY1_9FIRM</name>
<dbReference type="Pfam" id="PF09546">
    <property type="entry name" value="Spore_III_AE"/>
    <property type="match status" value="1"/>
</dbReference>
<dbReference type="InterPro" id="IPR014194">
    <property type="entry name" value="Spore_III_AE"/>
</dbReference>
<feature type="transmembrane region" description="Helical" evidence="1">
    <location>
        <begin position="362"/>
        <end position="384"/>
    </location>
</feature>
<feature type="transmembrane region" description="Helical" evidence="1">
    <location>
        <begin position="244"/>
        <end position="265"/>
    </location>
</feature>
<accession>A0A6I6DBY1</accession>
<evidence type="ECO:0000313" key="3">
    <source>
        <dbReference type="Proteomes" id="UP000426444"/>
    </source>
</evidence>
<feature type="transmembrane region" description="Helical" evidence="1">
    <location>
        <begin position="134"/>
        <end position="153"/>
    </location>
</feature>
<dbReference type="RefSeq" id="WP_156202897.1">
    <property type="nucleotide sequence ID" value="NZ_CP046457.1"/>
</dbReference>